<protein>
    <recommendedName>
        <fullName evidence="3">CCHC-type domain-containing protein</fullName>
    </recommendedName>
</protein>
<keyword evidence="1" id="KW-0863">Zinc-finger</keyword>
<feature type="region of interest" description="Disordered" evidence="2">
    <location>
        <begin position="23"/>
        <end position="45"/>
    </location>
</feature>
<dbReference type="GeneID" id="20816653"/>
<evidence type="ECO:0000256" key="1">
    <source>
        <dbReference type="PROSITE-ProRule" id="PRU00047"/>
    </source>
</evidence>
<dbReference type="PROSITE" id="PS50158">
    <property type="entry name" value="ZF_CCHC"/>
    <property type="match status" value="1"/>
</dbReference>
<dbReference type="SUPFAM" id="SSF57756">
    <property type="entry name" value="Retrovirus zinc finger-like domains"/>
    <property type="match status" value="1"/>
</dbReference>
<reference evidence="4" key="1">
    <citation type="submission" date="2013-12" db="EMBL/GenBank/DDBJ databases">
        <title>The Genome Sequence of Aphanomyces astaci APO3.</title>
        <authorList>
            <consortium name="The Broad Institute Genomics Platform"/>
            <person name="Russ C."/>
            <person name="Tyler B."/>
            <person name="van West P."/>
            <person name="Dieguez-Uribeondo J."/>
            <person name="Young S.K."/>
            <person name="Zeng Q."/>
            <person name="Gargeya S."/>
            <person name="Fitzgerald M."/>
            <person name="Abouelleil A."/>
            <person name="Alvarado L."/>
            <person name="Chapman S.B."/>
            <person name="Gainer-Dewar J."/>
            <person name="Goldberg J."/>
            <person name="Griggs A."/>
            <person name="Gujja S."/>
            <person name="Hansen M."/>
            <person name="Howarth C."/>
            <person name="Imamovic A."/>
            <person name="Ireland A."/>
            <person name="Larimer J."/>
            <person name="McCowan C."/>
            <person name="Murphy C."/>
            <person name="Pearson M."/>
            <person name="Poon T.W."/>
            <person name="Priest M."/>
            <person name="Roberts A."/>
            <person name="Saif S."/>
            <person name="Shea T."/>
            <person name="Sykes S."/>
            <person name="Wortman J."/>
            <person name="Nusbaum C."/>
            <person name="Birren B."/>
        </authorList>
    </citation>
    <scope>NUCLEOTIDE SEQUENCE [LARGE SCALE GENOMIC DNA]</scope>
    <source>
        <strain evidence="4">APO3</strain>
    </source>
</reference>
<gene>
    <name evidence="4" type="ORF">H257_14657</name>
</gene>
<keyword evidence="1" id="KW-0479">Metal-binding</keyword>
<feature type="domain" description="CCHC-type" evidence="3">
    <location>
        <begin position="252"/>
        <end position="267"/>
    </location>
</feature>
<keyword evidence="1" id="KW-0862">Zinc</keyword>
<evidence type="ECO:0000313" key="4">
    <source>
        <dbReference type="EMBL" id="ETV69634.1"/>
    </source>
</evidence>
<dbReference type="GO" id="GO:0008270">
    <property type="term" value="F:zinc ion binding"/>
    <property type="evidence" value="ECO:0007669"/>
    <property type="project" value="UniProtKB-KW"/>
</dbReference>
<dbReference type="InterPro" id="IPR036875">
    <property type="entry name" value="Znf_CCHC_sf"/>
</dbReference>
<proteinExistence type="predicted"/>
<dbReference type="RefSeq" id="XP_009840850.1">
    <property type="nucleotide sequence ID" value="XM_009842548.1"/>
</dbReference>
<feature type="compositionally biased region" description="Basic and acidic residues" evidence="2">
    <location>
        <begin position="377"/>
        <end position="393"/>
    </location>
</feature>
<organism evidence="4">
    <name type="scientific">Aphanomyces astaci</name>
    <name type="common">Crayfish plague agent</name>
    <dbReference type="NCBI Taxonomy" id="112090"/>
    <lineage>
        <taxon>Eukaryota</taxon>
        <taxon>Sar</taxon>
        <taxon>Stramenopiles</taxon>
        <taxon>Oomycota</taxon>
        <taxon>Saprolegniomycetes</taxon>
        <taxon>Saprolegniales</taxon>
        <taxon>Verrucalvaceae</taxon>
        <taxon>Aphanomyces</taxon>
    </lineage>
</organism>
<feature type="compositionally biased region" description="Basic and acidic residues" evidence="2">
    <location>
        <begin position="23"/>
        <end position="41"/>
    </location>
</feature>
<dbReference type="VEuPathDB" id="FungiDB:H257_14657"/>
<feature type="region of interest" description="Disordered" evidence="2">
    <location>
        <begin position="55"/>
        <end position="74"/>
    </location>
</feature>
<accession>W4FS42</accession>
<evidence type="ECO:0000259" key="3">
    <source>
        <dbReference type="PROSITE" id="PS50158"/>
    </source>
</evidence>
<name>W4FS42_APHAT</name>
<dbReference type="InterPro" id="IPR001878">
    <property type="entry name" value="Znf_CCHC"/>
</dbReference>
<dbReference type="SMART" id="SM00343">
    <property type="entry name" value="ZnF_C2HC"/>
    <property type="match status" value="1"/>
</dbReference>
<feature type="region of interest" description="Disordered" evidence="2">
    <location>
        <begin position="377"/>
        <end position="404"/>
    </location>
</feature>
<dbReference type="Pfam" id="PF00098">
    <property type="entry name" value="zf-CCHC"/>
    <property type="match status" value="1"/>
</dbReference>
<evidence type="ECO:0000256" key="2">
    <source>
        <dbReference type="SAM" id="MobiDB-lite"/>
    </source>
</evidence>
<dbReference type="AlphaFoldDB" id="W4FS42"/>
<sequence>MEAMKAEAAVKDCTYQSWTLREPEADRGGYQETAKTEERAMDPASGISTMQPVEYETKEEHPSPNTASNIPAPRSMTKSLKCDYVELWRATAVPWFESADLSMDNLDENEFFERICMIMGELANEWTVTKAEMGNNARNCVWTPLAMWQSQLKPPNLLKTFIKAVDSCITPFDVRDRVEEQMKTVQASTLVEFDRGQRKKPRAKKAVTPSRPRWTVDVTNLLVLEKRRGADREQLAKRAKYGPGQDDSGALCFVCQQPGHRAHKCPNKKEDSERVDHLRKGKNAVQRFKYKQRKAELKSKRVVKTTVTEEDGKQRWIRHNVVFERKNRQAAQRHSHVTPILRLDVTTPNRDLHLTNIGNLAQALLTTAANLTMEVDHLTRQPPTGDDRRDRRTGNSNARKWRRNWPACERRMHINAHS</sequence>
<dbReference type="EMBL" id="KI913173">
    <property type="protein sequence ID" value="ETV69634.1"/>
    <property type="molecule type" value="Genomic_DNA"/>
</dbReference>
<dbReference type="GO" id="GO:0003676">
    <property type="term" value="F:nucleic acid binding"/>
    <property type="evidence" value="ECO:0007669"/>
    <property type="project" value="InterPro"/>
</dbReference>
<dbReference type="Gene3D" id="4.10.60.10">
    <property type="entry name" value="Zinc finger, CCHC-type"/>
    <property type="match status" value="1"/>
</dbReference>